<keyword evidence="6 9" id="KW-0560">Oxidoreductase</keyword>
<evidence type="ECO:0000313" key="11">
    <source>
        <dbReference type="Proteomes" id="UP000075234"/>
    </source>
</evidence>
<comment type="pathway">
    <text evidence="2 9">One-carbon metabolism; tetrahydrofolate interconversion.</text>
</comment>
<dbReference type="GO" id="GO:0106312">
    <property type="term" value="F:methylenetetrahydrofolate reductase (NADH) activity"/>
    <property type="evidence" value="ECO:0007669"/>
    <property type="project" value="UniProtKB-EC"/>
</dbReference>
<name>A0A143WP85_TREPR</name>
<sequence length="294" mass="32319">MVNVAGSSPVRCALRVMPGLSFEFFAPRSHAGTIRLMCAQQVLSRFVPRFVSVTRSASLRQHAHIETIASTLSVFPRTAPHVLFCQCPRALARELRAYELLGIRHLVLLRGDNGIAPGELGAPELVSLVRRSYGEAFYIDVAAYPDGHPMASTVFDDVRALARKVRCGANSAITQCFYNPDAYYRLQDELQRLGVSLPVTPGIMPVLSHAYMSRFILPSGVDVPAWILKRLEALRYCSASVLEFGTDVALSLCESLAARGASDFHLYTMNDHRAVWRVCEHVLGSAAACHRSCA</sequence>
<dbReference type="UniPathway" id="UPA00193"/>
<keyword evidence="5 9" id="KW-0274">FAD</keyword>
<dbReference type="Gene3D" id="3.20.20.220">
    <property type="match status" value="1"/>
</dbReference>
<evidence type="ECO:0000313" key="10">
    <source>
        <dbReference type="EMBL" id="CUX79228.1"/>
    </source>
</evidence>
<accession>A0A143WP85</accession>
<dbReference type="PANTHER" id="PTHR45754">
    <property type="entry name" value="METHYLENETETRAHYDROFOLATE REDUCTASE"/>
    <property type="match status" value="1"/>
</dbReference>
<evidence type="ECO:0000256" key="9">
    <source>
        <dbReference type="RuleBase" id="RU003862"/>
    </source>
</evidence>
<evidence type="ECO:0000256" key="4">
    <source>
        <dbReference type="ARBA" id="ARBA00022630"/>
    </source>
</evidence>
<dbReference type="GO" id="GO:0071949">
    <property type="term" value="F:FAD binding"/>
    <property type="evidence" value="ECO:0007669"/>
    <property type="project" value="TreeGrafter"/>
</dbReference>
<gene>
    <name evidence="10" type="primary">metF</name>
    <name evidence="10" type="ORF">TPER_TP00051</name>
</gene>
<reference evidence="11" key="1">
    <citation type="submission" date="2016-01" db="EMBL/GenBank/DDBJ databases">
        <authorList>
            <person name="Husnik F."/>
        </authorList>
    </citation>
    <scope>NUCLEOTIDE SEQUENCE [LARGE SCALE GENOMIC DNA]</scope>
</reference>
<dbReference type="EMBL" id="LN999057">
    <property type="protein sequence ID" value="CUX79228.1"/>
    <property type="molecule type" value="Genomic_DNA"/>
</dbReference>
<protein>
    <recommendedName>
        <fullName evidence="9">Methylenetetrahydrofolate reductase</fullName>
    </recommendedName>
</protein>
<evidence type="ECO:0000256" key="2">
    <source>
        <dbReference type="ARBA" id="ARBA00004777"/>
    </source>
</evidence>
<evidence type="ECO:0000256" key="5">
    <source>
        <dbReference type="ARBA" id="ARBA00022827"/>
    </source>
</evidence>
<evidence type="ECO:0000256" key="6">
    <source>
        <dbReference type="ARBA" id="ARBA00023002"/>
    </source>
</evidence>
<dbReference type="SUPFAM" id="SSF51730">
    <property type="entry name" value="FAD-linked oxidoreductase"/>
    <property type="match status" value="1"/>
</dbReference>
<dbReference type="GO" id="GO:0005829">
    <property type="term" value="C:cytosol"/>
    <property type="evidence" value="ECO:0007669"/>
    <property type="project" value="TreeGrafter"/>
</dbReference>
<dbReference type="CDD" id="cd00537">
    <property type="entry name" value="MTHFR"/>
    <property type="match status" value="1"/>
</dbReference>
<dbReference type="GO" id="GO:0009086">
    <property type="term" value="P:methionine biosynthetic process"/>
    <property type="evidence" value="ECO:0007669"/>
    <property type="project" value="TreeGrafter"/>
</dbReference>
<evidence type="ECO:0000256" key="8">
    <source>
        <dbReference type="ARBA" id="ARBA00048628"/>
    </source>
</evidence>
<proteinExistence type="inferred from homology"/>
<dbReference type="PATRIC" id="fig|189385.4.peg.83"/>
<evidence type="ECO:0000256" key="7">
    <source>
        <dbReference type="ARBA" id="ARBA00034478"/>
    </source>
</evidence>
<evidence type="ECO:0000256" key="3">
    <source>
        <dbReference type="ARBA" id="ARBA00006743"/>
    </source>
</evidence>
<organism evidence="10 11">
    <name type="scientific">Tremblaya princeps</name>
    <dbReference type="NCBI Taxonomy" id="189385"/>
    <lineage>
        <taxon>Bacteria</taxon>
        <taxon>Pseudomonadati</taxon>
        <taxon>Pseudomonadota</taxon>
        <taxon>Betaproteobacteria</taxon>
        <taxon>Candidatus Tremblayella</taxon>
    </lineage>
</organism>
<keyword evidence="4 9" id="KW-0285">Flavoprotein</keyword>
<dbReference type="Pfam" id="PF02219">
    <property type="entry name" value="MTHFR"/>
    <property type="match status" value="1"/>
</dbReference>
<dbReference type="Proteomes" id="UP000075234">
    <property type="component" value="Chromosome I"/>
</dbReference>
<comment type="similarity">
    <text evidence="3 9">Belongs to the methylenetetrahydrofolate reductase family.</text>
</comment>
<dbReference type="InterPro" id="IPR029041">
    <property type="entry name" value="FAD-linked_oxidoreductase-like"/>
</dbReference>
<comment type="cofactor">
    <cofactor evidence="1 9">
        <name>FAD</name>
        <dbReference type="ChEBI" id="CHEBI:57692"/>
    </cofactor>
</comment>
<comment type="pathway">
    <text evidence="7">Amino-acid biosynthesis; L-methionine biosynthesis via de novo pathway.</text>
</comment>
<dbReference type="GO" id="GO:0035999">
    <property type="term" value="P:tetrahydrofolate interconversion"/>
    <property type="evidence" value="ECO:0007669"/>
    <property type="project" value="UniProtKB-UniPathway"/>
</dbReference>
<dbReference type="PANTHER" id="PTHR45754:SF3">
    <property type="entry name" value="METHYLENETETRAHYDROFOLATE REDUCTASE (NADPH)"/>
    <property type="match status" value="1"/>
</dbReference>
<dbReference type="AlphaFoldDB" id="A0A143WP85"/>
<comment type="catalytic activity">
    <reaction evidence="8">
        <text>(6S)-5-methyl-5,6,7,8-tetrahydrofolate + NAD(+) = (6R)-5,10-methylene-5,6,7,8-tetrahydrofolate + NADH + H(+)</text>
        <dbReference type="Rhea" id="RHEA:19821"/>
        <dbReference type="ChEBI" id="CHEBI:15378"/>
        <dbReference type="ChEBI" id="CHEBI:15636"/>
        <dbReference type="ChEBI" id="CHEBI:18608"/>
        <dbReference type="ChEBI" id="CHEBI:57540"/>
        <dbReference type="ChEBI" id="CHEBI:57945"/>
        <dbReference type="EC" id="1.5.1.54"/>
    </reaction>
    <physiologicalReaction direction="right-to-left" evidence="8">
        <dbReference type="Rhea" id="RHEA:19823"/>
    </physiologicalReaction>
</comment>
<evidence type="ECO:0000256" key="1">
    <source>
        <dbReference type="ARBA" id="ARBA00001974"/>
    </source>
</evidence>
<dbReference type="InterPro" id="IPR003171">
    <property type="entry name" value="Mehydrof_redctse-like"/>
</dbReference>